<dbReference type="AlphaFoldDB" id="A0A8K1ZFF6"/>
<evidence type="ECO:0000256" key="7">
    <source>
        <dbReference type="ARBA" id="ARBA00022660"/>
    </source>
</evidence>
<keyword evidence="8 18" id="KW-0812">Transmembrane</keyword>
<evidence type="ECO:0000256" key="2">
    <source>
        <dbReference type="ARBA" id="ARBA00004448"/>
    </source>
</evidence>
<evidence type="ECO:0000256" key="15">
    <source>
        <dbReference type="ARBA" id="ARBA00023128"/>
    </source>
</evidence>
<feature type="transmembrane region" description="Helical" evidence="18">
    <location>
        <begin position="7"/>
        <end position="24"/>
    </location>
</feature>
<evidence type="ECO:0000256" key="10">
    <source>
        <dbReference type="ARBA" id="ARBA00022967"/>
    </source>
</evidence>
<comment type="function">
    <text evidence="1">Core subunit of the mitochondrial membrane respiratory chain NADH dehydrogenase (Complex I) that is believed to belong to the minimal assembly required for catalysis. Complex I functions in the transfer of electrons from NADH to the respiratory chain. The immediate electron acceptor for the enzyme is believed to be ubiquinone.</text>
</comment>
<dbReference type="InterPro" id="IPR001750">
    <property type="entry name" value="ND/Mrp_TM"/>
</dbReference>
<evidence type="ECO:0000256" key="9">
    <source>
        <dbReference type="ARBA" id="ARBA00022792"/>
    </source>
</evidence>
<keyword evidence="7 18" id="KW-0679">Respiratory chain</keyword>
<evidence type="ECO:0000256" key="5">
    <source>
        <dbReference type="ARBA" id="ARBA00021008"/>
    </source>
</evidence>
<dbReference type="GO" id="GO:0008137">
    <property type="term" value="F:NADH dehydrogenase (ubiquinone) activity"/>
    <property type="evidence" value="ECO:0007669"/>
    <property type="project" value="UniProtKB-EC"/>
</dbReference>
<evidence type="ECO:0000256" key="16">
    <source>
        <dbReference type="ARBA" id="ARBA00023136"/>
    </source>
</evidence>
<keyword evidence="12 18" id="KW-1133">Transmembrane helix</keyword>
<evidence type="ECO:0000256" key="11">
    <source>
        <dbReference type="ARBA" id="ARBA00022982"/>
    </source>
</evidence>
<organism evidence="20">
    <name type="scientific">Fuelleborniella sp. FuspCA</name>
    <dbReference type="NCBI Taxonomy" id="2597024"/>
    <lineage>
        <taxon>Eukaryota</taxon>
        <taxon>Metazoa</taxon>
        <taxon>Ecdysozoa</taxon>
        <taxon>Arthropoda</taxon>
        <taxon>Hexapoda</taxon>
        <taxon>Insecta</taxon>
        <taxon>Pterygota</taxon>
        <taxon>Neoptera</taxon>
        <taxon>Paraneoptera</taxon>
        <taxon>Psocodea</taxon>
        <taxon>Psocomorpha</taxon>
        <taxon>Caeciliusetae</taxon>
        <taxon>Caeciliusidae</taxon>
        <taxon>Fuelleborniella</taxon>
    </lineage>
</organism>
<evidence type="ECO:0000256" key="8">
    <source>
        <dbReference type="ARBA" id="ARBA00022692"/>
    </source>
</evidence>
<evidence type="ECO:0000256" key="13">
    <source>
        <dbReference type="ARBA" id="ARBA00023027"/>
    </source>
</evidence>
<feature type="transmembrane region" description="Helical" evidence="18">
    <location>
        <begin position="198"/>
        <end position="215"/>
    </location>
</feature>
<protein>
    <recommendedName>
        <fullName evidence="5 18">NADH-ubiquinone oxidoreductase chain 2</fullName>
        <ecNumber evidence="4 18">7.1.1.2</ecNumber>
    </recommendedName>
</protein>
<accession>A0A8K1ZFF6</accession>
<feature type="transmembrane region" description="Helical" evidence="18">
    <location>
        <begin position="59"/>
        <end position="83"/>
    </location>
</feature>
<feature type="transmembrane region" description="Helical" evidence="18">
    <location>
        <begin position="227"/>
        <end position="247"/>
    </location>
</feature>
<keyword evidence="15 18" id="KW-0496">Mitochondrion</keyword>
<keyword evidence="13 18" id="KW-0520">NAD</keyword>
<feature type="transmembrane region" description="Helical" evidence="18">
    <location>
        <begin position="89"/>
        <end position="113"/>
    </location>
</feature>
<feature type="transmembrane region" description="Helical" evidence="18">
    <location>
        <begin position="120"/>
        <end position="142"/>
    </location>
</feature>
<dbReference type="GO" id="GO:0005743">
    <property type="term" value="C:mitochondrial inner membrane"/>
    <property type="evidence" value="ECO:0007669"/>
    <property type="project" value="UniProtKB-SubCell"/>
</dbReference>
<feature type="transmembrane region" description="Helical" evidence="18">
    <location>
        <begin position="267"/>
        <end position="289"/>
    </location>
</feature>
<feature type="transmembrane region" description="Helical" evidence="18">
    <location>
        <begin position="148"/>
        <end position="167"/>
    </location>
</feature>
<dbReference type="EC" id="7.1.1.2" evidence="4 18"/>
<keyword evidence="9 18" id="KW-0999">Mitochondrion inner membrane</keyword>
<feature type="domain" description="NADH:quinone oxidoreductase/Mrp antiporter transmembrane" evidence="19">
    <location>
        <begin position="24"/>
        <end position="280"/>
    </location>
</feature>
<dbReference type="InterPro" id="IPR050175">
    <property type="entry name" value="Complex_I_Subunit_2"/>
</dbReference>
<evidence type="ECO:0000256" key="14">
    <source>
        <dbReference type="ARBA" id="ARBA00023075"/>
    </source>
</evidence>
<dbReference type="PANTHER" id="PTHR46552:SF1">
    <property type="entry name" value="NADH-UBIQUINONE OXIDOREDUCTASE CHAIN 2"/>
    <property type="match status" value="1"/>
</dbReference>
<name>A0A8K1ZFF6_9NEOP</name>
<comment type="subcellular location">
    <subcellularLocation>
        <location evidence="2 18">Mitochondrion inner membrane</location>
        <topology evidence="2 18">Multi-pass membrane protein</topology>
    </subcellularLocation>
</comment>
<comment type="similarity">
    <text evidence="3 18">Belongs to the complex I subunit 2 family.</text>
</comment>
<feature type="transmembrane region" description="Helical" evidence="18">
    <location>
        <begin position="310"/>
        <end position="330"/>
    </location>
</feature>
<evidence type="ECO:0000256" key="18">
    <source>
        <dbReference type="RuleBase" id="RU003403"/>
    </source>
</evidence>
<evidence type="ECO:0000256" key="3">
    <source>
        <dbReference type="ARBA" id="ARBA00007012"/>
    </source>
</evidence>
<dbReference type="PRINTS" id="PR01436">
    <property type="entry name" value="NADHDHGNASE2"/>
</dbReference>
<comment type="catalytic activity">
    <reaction evidence="17 18">
        <text>a ubiquinone + NADH + 5 H(+)(in) = a ubiquinol + NAD(+) + 4 H(+)(out)</text>
        <dbReference type="Rhea" id="RHEA:29091"/>
        <dbReference type="Rhea" id="RHEA-COMP:9565"/>
        <dbReference type="Rhea" id="RHEA-COMP:9566"/>
        <dbReference type="ChEBI" id="CHEBI:15378"/>
        <dbReference type="ChEBI" id="CHEBI:16389"/>
        <dbReference type="ChEBI" id="CHEBI:17976"/>
        <dbReference type="ChEBI" id="CHEBI:57540"/>
        <dbReference type="ChEBI" id="CHEBI:57945"/>
        <dbReference type="EC" id="7.1.1.2"/>
    </reaction>
</comment>
<evidence type="ECO:0000256" key="1">
    <source>
        <dbReference type="ARBA" id="ARBA00003257"/>
    </source>
</evidence>
<proteinExistence type="inferred from homology"/>
<geneLocation type="mitochondrion" evidence="20"/>
<evidence type="ECO:0000256" key="17">
    <source>
        <dbReference type="ARBA" id="ARBA00049551"/>
    </source>
</evidence>
<keyword evidence="11 18" id="KW-0249">Electron transport</keyword>
<dbReference type="Pfam" id="PF00361">
    <property type="entry name" value="Proton_antipo_M"/>
    <property type="match status" value="1"/>
</dbReference>
<dbReference type="EMBL" id="MZ274189">
    <property type="protein sequence ID" value="UGS80256.1"/>
    <property type="molecule type" value="Genomic_DNA"/>
</dbReference>
<reference evidence="20" key="1">
    <citation type="submission" date="2021-05" db="EMBL/GenBank/DDBJ databases">
        <title>Mitochondrial genomes within bark lice (Insecta: Psocodea: Psocomorpha) reveal novel gene rearrangements containing phylogenetic signal.</title>
        <authorList>
            <person name="Saenz Manchola O.F."/>
            <person name="Virrueta Herrera S."/>
            <person name="D'alessio L.M."/>
            <person name="Yoshizawa K."/>
            <person name="Garcia Aldrete A.N."/>
            <person name="Johnson K.P."/>
        </authorList>
    </citation>
    <scope>NUCLEOTIDE SEQUENCE</scope>
</reference>
<evidence type="ECO:0000256" key="6">
    <source>
        <dbReference type="ARBA" id="ARBA00022448"/>
    </source>
</evidence>
<keyword evidence="16 18" id="KW-0472">Membrane</keyword>
<evidence type="ECO:0000259" key="19">
    <source>
        <dbReference type="Pfam" id="PF00361"/>
    </source>
</evidence>
<keyword evidence="10 18" id="KW-1278">Translocase</keyword>
<dbReference type="GO" id="GO:0006120">
    <property type="term" value="P:mitochondrial electron transport, NADH to ubiquinone"/>
    <property type="evidence" value="ECO:0007669"/>
    <property type="project" value="InterPro"/>
</dbReference>
<evidence type="ECO:0000256" key="4">
    <source>
        <dbReference type="ARBA" id="ARBA00012944"/>
    </source>
</evidence>
<evidence type="ECO:0000313" key="20">
    <source>
        <dbReference type="EMBL" id="UGS80256.1"/>
    </source>
</evidence>
<comment type="function">
    <text evidence="18">Core subunit of the mitochondrial membrane respiratory chain NADH dehydrogenase (Complex I) which catalyzes electron transfer from NADH through the respiratory chain, using ubiquinone as an electron acceptor. Essential for the catalytic activity and assembly of complex I.</text>
</comment>
<keyword evidence="14 18" id="KW-0830">Ubiquinone</keyword>
<dbReference type="InterPro" id="IPR003917">
    <property type="entry name" value="NADH_UbQ_OxRdtase_chain2"/>
</dbReference>
<dbReference type="PANTHER" id="PTHR46552">
    <property type="entry name" value="NADH-UBIQUINONE OXIDOREDUCTASE CHAIN 2"/>
    <property type="match status" value="1"/>
</dbReference>
<sequence length="332" mass="39088">MMNNLNLIFFIMTLIGSIISVSSINWISAWLGLEINMISFIPFIINNKNIFSNEASMKYFLFQASASSLFIFLCIYSSYYNFIYNFNLFYWKSIIIMVPLLMKLGAAPFHFWFVSVMQSFNWISCYIVMTWQKLAPLFLLFFLNKNSFMIILFIILSSLVGSIGGISQTSMNKIMAFSSINNLAWMLTTTLFNKITMLMFFMFYMFMTLFSVMILQKNMIYWINQTSSINSFMIWSISILSMSGLPPLVGFLPKWMIIQILMLNDQFFLSFMLIFSALITLIFYLRLIYNTMIFSMQFQKWMLFNYNSLDYFNSTMLVVTSMGLIFYNLFIC</sequence>
<evidence type="ECO:0000256" key="12">
    <source>
        <dbReference type="ARBA" id="ARBA00022989"/>
    </source>
</evidence>
<gene>
    <name evidence="20" type="primary">ND2</name>
</gene>
<keyword evidence="6" id="KW-0813">Transport</keyword>